<keyword evidence="8" id="KW-1185">Reference proteome</keyword>
<dbReference type="SUPFAM" id="SSF57667">
    <property type="entry name" value="beta-beta-alpha zinc fingers"/>
    <property type="match status" value="1"/>
</dbReference>
<dbReference type="Pfam" id="PF14372">
    <property type="entry name" value="hAT-like_RNase-H"/>
    <property type="match status" value="1"/>
</dbReference>
<dbReference type="PROSITE" id="PS50808">
    <property type="entry name" value="ZF_BED"/>
    <property type="match status" value="1"/>
</dbReference>
<reference evidence="7 8" key="1">
    <citation type="submission" date="2019-05" db="EMBL/GenBank/DDBJ databases">
        <title>Mikania micrantha, genome provides insights into the molecular mechanism of rapid growth.</title>
        <authorList>
            <person name="Liu B."/>
        </authorList>
    </citation>
    <scope>NUCLEOTIDE SEQUENCE [LARGE SCALE GENOMIC DNA]</scope>
    <source>
        <strain evidence="7">NLD-2019</strain>
        <tissue evidence="7">Leaf</tissue>
    </source>
</reference>
<dbReference type="OrthoDB" id="10542820at2759"/>
<evidence type="ECO:0000259" key="6">
    <source>
        <dbReference type="PROSITE" id="PS50808"/>
    </source>
</evidence>
<feature type="region of interest" description="Disordered" evidence="5">
    <location>
        <begin position="1"/>
        <end position="45"/>
    </location>
</feature>
<keyword evidence="3" id="KW-0862">Zinc</keyword>
<dbReference type="Pfam" id="PF02892">
    <property type="entry name" value="zf-BED"/>
    <property type="match status" value="1"/>
</dbReference>
<proteinExistence type="predicted"/>
<evidence type="ECO:0000256" key="1">
    <source>
        <dbReference type="ARBA" id="ARBA00022723"/>
    </source>
</evidence>
<accession>A0A5N6P6S9</accession>
<evidence type="ECO:0000256" key="5">
    <source>
        <dbReference type="SAM" id="MobiDB-lite"/>
    </source>
</evidence>
<dbReference type="SUPFAM" id="SSF53098">
    <property type="entry name" value="Ribonuclease H-like"/>
    <property type="match status" value="1"/>
</dbReference>
<dbReference type="PANTHER" id="PTHR23272">
    <property type="entry name" value="BED FINGER-RELATED"/>
    <property type="match status" value="1"/>
</dbReference>
<dbReference type="SMART" id="SM00614">
    <property type="entry name" value="ZnF_BED"/>
    <property type="match status" value="1"/>
</dbReference>
<dbReference type="EMBL" id="SZYD01000006">
    <property type="protein sequence ID" value="KAD5961259.1"/>
    <property type="molecule type" value="Genomic_DNA"/>
</dbReference>
<evidence type="ECO:0000256" key="2">
    <source>
        <dbReference type="ARBA" id="ARBA00022771"/>
    </source>
</evidence>
<evidence type="ECO:0000313" key="8">
    <source>
        <dbReference type="Proteomes" id="UP000326396"/>
    </source>
</evidence>
<dbReference type="InterPro" id="IPR012337">
    <property type="entry name" value="RNaseH-like_sf"/>
</dbReference>
<evidence type="ECO:0000313" key="7">
    <source>
        <dbReference type="EMBL" id="KAD5961259.1"/>
    </source>
</evidence>
<dbReference type="InterPro" id="IPR003656">
    <property type="entry name" value="Znf_BED"/>
</dbReference>
<organism evidence="7 8">
    <name type="scientific">Mikania micrantha</name>
    <name type="common">bitter vine</name>
    <dbReference type="NCBI Taxonomy" id="192012"/>
    <lineage>
        <taxon>Eukaryota</taxon>
        <taxon>Viridiplantae</taxon>
        <taxon>Streptophyta</taxon>
        <taxon>Embryophyta</taxon>
        <taxon>Tracheophyta</taxon>
        <taxon>Spermatophyta</taxon>
        <taxon>Magnoliopsida</taxon>
        <taxon>eudicotyledons</taxon>
        <taxon>Gunneridae</taxon>
        <taxon>Pentapetalae</taxon>
        <taxon>asterids</taxon>
        <taxon>campanulids</taxon>
        <taxon>Asterales</taxon>
        <taxon>Asteraceae</taxon>
        <taxon>Asteroideae</taxon>
        <taxon>Heliantheae alliance</taxon>
        <taxon>Eupatorieae</taxon>
        <taxon>Mikania</taxon>
    </lineage>
</organism>
<dbReference type="InterPro" id="IPR025525">
    <property type="entry name" value="hAT-like_transposase_RNase-H"/>
</dbReference>
<comment type="caution">
    <text evidence="7">The sequence shown here is derived from an EMBL/GenBank/DDBJ whole genome shotgun (WGS) entry which is preliminary data.</text>
</comment>
<sequence length="254" mass="28707">MSSHKESNDEIETPHVELSDGESVELLDELKDKNQASSVDGDSKAKRKNSSEVWAHFVEVDAMYKGKMVKKKQCIHCKHTYVVSTGGTTSSLKRHLTSCAYFKRSKGNTKGFINFDSSGSDNAVCYNMNFEKYWGEIGVLMSIASILDPRFKLVSVEWTFERLYPPNECDSRVEDVTRKLKTLFEKYLKSFVASKAALSKSAASTSFDNQVKQEDDFFAFLKSRPVETGQKTELEQSAKEEETLEVNIPTLNEC</sequence>
<dbReference type="Proteomes" id="UP000326396">
    <property type="component" value="Linkage Group LG14"/>
</dbReference>
<gene>
    <name evidence="7" type="ORF">E3N88_12732</name>
</gene>
<name>A0A5N6P6S9_9ASTR</name>
<evidence type="ECO:0000256" key="4">
    <source>
        <dbReference type="PROSITE-ProRule" id="PRU00027"/>
    </source>
</evidence>
<dbReference type="PANTHER" id="PTHR23272:SF190">
    <property type="entry name" value="ZINC FINGER, BED-TYPE-RELATED"/>
    <property type="match status" value="1"/>
</dbReference>
<dbReference type="AlphaFoldDB" id="A0A5N6P6S9"/>
<evidence type="ECO:0000256" key="3">
    <source>
        <dbReference type="ARBA" id="ARBA00022833"/>
    </source>
</evidence>
<keyword evidence="2 4" id="KW-0863">Zinc-finger</keyword>
<keyword evidence="1" id="KW-0479">Metal-binding</keyword>
<dbReference type="GO" id="GO:0008270">
    <property type="term" value="F:zinc ion binding"/>
    <property type="evidence" value="ECO:0007669"/>
    <property type="project" value="UniProtKB-KW"/>
</dbReference>
<feature type="domain" description="BED-type" evidence="6">
    <location>
        <begin position="48"/>
        <end position="104"/>
    </location>
</feature>
<feature type="compositionally biased region" description="Basic and acidic residues" evidence="5">
    <location>
        <begin position="1"/>
        <end position="18"/>
    </location>
</feature>
<protein>
    <recommendedName>
        <fullName evidence="6">BED-type domain-containing protein</fullName>
    </recommendedName>
</protein>
<dbReference type="InterPro" id="IPR036236">
    <property type="entry name" value="Znf_C2H2_sf"/>
</dbReference>
<dbReference type="GO" id="GO:0003677">
    <property type="term" value="F:DNA binding"/>
    <property type="evidence" value="ECO:0007669"/>
    <property type="project" value="InterPro"/>
</dbReference>